<evidence type="ECO:0000313" key="4">
    <source>
        <dbReference type="Proteomes" id="UP000283269"/>
    </source>
</evidence>
<sequence>MPSFILTTLLLSSTVFVLSTPLPQFGNTNSGNGADNTGNSIDDPNNGYESPPFWIWVPPPVSVAHQGANLASGGPSIGNDNIGSGPNSAITNPPFEQAGADNSVDNTANNAGNSNNGGECLSSREPQFGNGINGLVNCGNGGNNSGNGNGGSNNGDENGSGPAIDQTGADNVPGSSDNSSAGIDTENPPIELSDANNGVESGNINSGTSTENPPNGTEENPPSTDDTGSSTSNSGSGCLFSREPQFGNGVNGVTDCGNGGDNSGNGSAGSNSGNENTSVGPPEDSDIAEETDMN</sequence>
<name>A0A409XP60_PSICY</name>
<feature type="compositionally biased region" description="Polar residues" evidence="1">
    <location>
        <begin position="78"/>
        <end position="91"/>
    </location>
</feature>
<dbReference type="Proteomes" id="UP000283269">
    <property type="component" value="Unassembled WGS sequence"/>
</dbReference>
<comment type="caution">
    <text evidence="3">The sequence shown here is derived from an EMBL/GenBank/DDBJ whole genome shotgun (WGS) entry which is preliminary data.</text>
</comment>
<feature type="compositionally biased region" description="Low complexity" evidence="1">
    <location>
        <begin position="106"/>
        <end position="118"/>
    </location>
</feature>
<feature type="compositionally biased region" description="Low complexity" evidence="1">
    <location>
        <begin position="268"/>
        <end position="278"/>
    </location>
</feature>
<feature type="compositionally biased region" description="Low complexity" evidence="1">
    <location>
        <begin position="208"/>
        <end position="237"/>
    </location>
</feature>
<feature type="compositionally biased region" description="Polar residues" evidence="1">
    <location>
        <begin position="194"/>
        <end position="207"/>
    </location>
</feature>
<gene>
    <name evidence="3" type="ORF">CVT25_010516</name>
</gene>
<feature type="signal peptide" evidence="2">
    <location>
        <begin position="1"/>
        <end position="19"/>
    </location>
</feature>
<evidence type="ECO:0000313" key="3">
    <source>
        <dbReference type="EMBL" id="PPQ92562.1"/>
    </source>
</evidence>
<keyword evidence="2" id="KW-0732">Signal</keyword>
<feature type="compositionally biased region" description="Polar residues" evidence="1">
    <location>
        <begin position="173"/>
        <end position="182"/>
    </location>
</feature>
<dbReference type="OrthoDB" id="10662739at2759"/>
<feature type="compositionally biased region" description="Gly residues" evidence="1">
    <location>
        <begin position="257"/>
        <end position="267"/>
    </location>
</feature>
<dbReference type="InParanoid" id="A0A409XP60"/>
<proteinExistence type="predicted"/>
<organism evidence="3 4">
    <name type="scientific">Psilocybe cyanescens</name>
    <dbReference type="NCBI Taxonomy" id="93625"/>
    <lineage>
        <taxon>Eukaryota</taxon>
        <taxon>Fungi</taxon>
        <taxon>Dikarya</taxon>
        <taxon>Basidiomycota</taxon>
        <taxon>Agaricomycotina</taxon>
        <taxon>Agaricomycetes</taxon>
        <taxon>Agaricomycetidae</taxon>
        <taxon>Agaricales</taxon>
        <taxon>Agaricineae</taxon>
        <taxon>Strophariaceae</taxon>
        <taxon>Psilocybe</taxon>
    </lineage>
</organism>
<reference evidence="3 4" key="1">
    <citation type="journal article" date="2018" name="Evol. Lett.">
        <title>Horizontal gene cluster transfer increased hallucinogenic mushroom diversity.</title>
        <authorList>
            <person name="Reynolds H.T."/>
            <person name="Vijayakumar V."/>
            <person name="Gluck-Thaler E."/>
            <person name="Korotkin H.B."/>
            <person name="Matheny P.B."/>
            <person name="Slot J.C."/>
        </authorList>
    </citation>
    <scope>NUCLEOTIDE SEQUENCE [LARGE SCALE GENOMIC DNA]</scope>
    <source>
        <strain evidence="3 4">2631</strain>
    </source>
</reference>
<evidence type="ECO:0000256" key="2">
    <source>
        <dbReference type="SAM" id="SignalP"/>
    </source>
</evidence>
<evidence type="ECO:0000256" key="1">
    <source>
        <dbReference type="SAM" id="MobiDB-lite"/>
    </source>
</evidence>
<protein>
    <submittedName>
        <fullName evidence="3">Uncharacterized protein</fullName>
    </submittedName>
</protein>
<accession>A0A409XP60</accession>
<feature type="compositionally biased region" description="Polar residues" evidence="1">
    <location>
        <begin position="25"/>
        <end position="43"/>
    </location>
</feature>
<feature type="region of interest" description="Disordered" evidence="1">
    <location>
        <begin position="24"/>
        <end position="46"/>
    </location>
</feature>
<keyword evidence="4" id="KW-1185">Reference proteome</keyword>
<feature type="region of interest" description="Disordered" evidence="1">
    <location>
        <begin position="71"/>
        <end position="125"/>
    </location>
</feature>
<feature type="chain" id="PRO_5019323374" evidence="2">
    <location>
        <begin position="20"/>
        <end position="294"/>
    </location>
</feature>
<feature type="compositionally biased region" description="Acidic residues" evidence="1">
    <location>
        <begin position="283"/>
        <end position="294"/>
    </location>
</feature>
<feature type="region of interest" description="Disordered" evidence="1">
    <location>
        <begin position="146"/>
        <end position="294"/>
    </location>
</feature>
<dbReference type="EMBL" id="NHYD01001026">
    <property type="protein sequence ID" value="PPQ92562.1"/>
    <property type="molecule type" value="Genomic_DNA"/>
</dbReference>
<dbReference type="AlphaFoldDB" id="A0A409XP60"/>